<proteinExistence type="predicted"/>
<dbReference type="EMBL" id="CP065430">
    <property type="protein sequence ID" value="QPO25785.1"/>
    <property type="molecule type" value="Genomic_DNA"/>
</dbReference>
<name>A0A0Z8GUP3_STRSU</name>
<protein>
    <recommendedName>
        <fullName evidence="3">Zinc ribbon domain-containing protein</fullName>
    </recommendedName>
</protein>
<evidence type="ECO:0008006" key="3">
    <source>
        <dbReference type="Google" id="ProtNLM"/>
    </source>
</evidence>
<dbReference type="AlphaFoldDB" id="A0A0Z8GUP3"/>
<accession>A0A0Z8GUP3</accession>
<dbReference type="RefSeq" id="WP_043024697.1">
    <property type="nucleotide sequence ID" value="NZ_CEDT01000019.1"/>
</dbReference>
<evidence type="ECO:0000313" key="2">
    <source>
        <dbReference type="Proteomes" id="UP000594569"/>
    </source>
</evidence>
<organism evidence="1 2">
    <name type="scientific">Streptococcus suis</name>
    <dbReference type="NCBI Taxonomy" id="1307"/>
    <lineage>
        <taxon>Bacteria</taxon>
        <taxon>Bacillati</taxon>
        <taxon>Bacillota</taxon>
        <taxon>Bacilli</taxon>
        <taxon>Lactobacillales</taxon>
        <taxon>Streptococcaceae</taxon>
        <taxon>Streptococcus</taxon>
    </lineage>
</organism>
<sequence length="403" mass="45567">MKKEDWLEAFEAINGRKPSSEEFFAAKKNGEFLEDYGNEKIEIVLDSEESPEIIVKTQEQYTNEQVVFCQNCGTENIQVNRACHKCGTDLLTSHNKNAENPIMNSNLFAYLRYCIERGKGGMLVFFIIHLLFGTFILYIIFNQNDYNIGYFNPVNTILPILLALLFPMYTLSSKGQNLFCRLIGAKPIERLDHRELVTQPIENIIKNARARGLNLPKNVEIHLIKHELPIAYAVGMNRIVVSESLLGEPDYLESKIMFELNRIHNQSPNVLLLVIGSNIILVLLCLIVMGVSAINKNYGDSRKSFWTGSSQRRDGAILFYTVLAIFAGILGLTALFVGSVVKRDIELSDRYVASLGMSKTHISYLENISKIDNSLTNTILEFGFPDIDSRIAILQQINSTVRN</sequence>
<dbReference type="Proteomes" id="UP000594569">
    <property type="component" value="Chromosome"/>
</dbReference>
<gene>
    <name evidence="1" type="ORF">I5V48_07195</name>
</gene>
<reference evidence="1 2" key="1">
    <citation type="submission" date="2020-12" db="EMBL/GenBank/DDBJ databases">
        <title>Nonconservative transfer and diversity of a new family of integrative and conjugative elements associated with antibiotic resistance in zoonotic pathogen Streptococcus suis.</title>
        <authorList>
            <person name="Huang J."/>
        </authorList>
    </citation>
    <scope>NUCLEOTIDE SEQUENCE [LARGE SCALE GENOMIC DNA]</scope>
    <source>
        <strain evidence="1 2">YZDH1</strain>
    </source>
</reference>
<evidence type="ECO:0000313" key="1">
    <source>
        <dbReference type="EMBL" id="QPO25785.1"/>
    </source>
</evidence>